<sequence>GLYLGKNTVWRYSFAPSRLEIAQTYDFIYELLGDYWK</sequence>
<reference evidence="1" key="1">
    <citation type="journal article" date="2014" name="Front. Microbiol.">
        <title>High frequency of phylogenetically diverse reductive dehalogenase-homologous genes in deep subseafloor sedimentary metagenomes.</title>
        <authorList>
            <person name="Kawai M."/>
            <person name="Futagami T."/>
            <person name="Toyoda A."/>
            <person name="Takaki Y."/>
            <person name="Nishi S."/>
            <person name="Hori S."/>
            <person name="Arai W."/>
            <person name="Tsubouchi T."/>
            <person name="Morono Y."/>
            <person name="Uchiyama I."/>
            <person name="Ito T."/>
            <person name="Fujiyama A."/>
            <person name="Inagaki F."/>
            <person name="Takami H."/>
        </authorList>
    </citation>
    <scope>NUCLEOTIDE SEQUENCE</scope>
    <source>
        <strain evidence="1">Expedition CK06-06</strain>
    </source>
</reference>
<name>X1HWR1_9ZZZZ</name>
<gene>
    <name evidence="1" type="ORF">S03H2_28644</name>
</gene>
<comment type="caution">
    <text evidence="1">The sequence shown here is derived from an EMBL/GenBank/DDBJ whole genome shotgun (WGS) entry which is preliminary data.</text>
</comment>
<dbReference type="AlphaFoldDB" id="X1HWR1"/>
<evidence type="ECO:0000313" key="1">
    <source>
        <dbReference type="EMBL" id="GAH58269.1"/>
    </source>
</evidence>
<dbReference type="EMBL" id="BARU01017262">
    <property type="protein sequence ID" value="GAH58269.1"/>
    <property type="molecule type" value="Genomic_DNA"/>
</dbReference>
<accession>X1HWR1</accession>
<protein>
    <submittedName>
        <fullName evidence="1">Uncharacterized protein</fullName>
    </submittedName>
</protein>
<proteinExistence type="predicted"/>
<organism evidence="1">
    <name type="scientific">marine sediment metagenome</name>
    <dbReference type="NCBI Taxonomy" id="412755"/>
    <lineage>
        <taxon>unclassified sequences</taxon>
        <taxon>metagenomes</taxon>
        <taxon>ecological metagenomes</taxon>
    </lineage>
</organism>
<feature type="non-terminal residue" evidence="1">
    <location>
        <position position="1"/>
    </location>
</feature>